<organism evidence="2">
    <name type="scientific">uncultured Anaerotruncus sp</name>
    <dbReference type="NCBI Taxonomy" id="905011"/>
    <lineage>
        <taxon>Bacteria</taxon>
        <taxon>Bacillati</taxon>
        <taxon>Bacillota</taxon>
        <taxon>Clostridia</taxon>
        <taxon>Eubacteriales</taxon>
        <taxon>Oscillospiraceae</taxon>
        <taxon>Anaerotruncus</taxon>
        <taxon>environmental samples</taxon>
    </lineage>
</organism>
<dbReference type="InterPro" id="IPR000182">
    <property type="entry name" value="GNAT_dom"/>
</dbReference>
<reference evidence="2" key="1">
    <citation type="submission" date="2015-09" db="EMBL/GenBank/DDBJ databases">
        <authorList>
            <consortium name="Pathogen Informatics"/>
        </authorList>
    </citation>
    <scope>NUCLEOTIDE SEQUENCE</scope>
    <source>
        <strain evidence="2">2789STDY5834896</strain>
    </source>
</reference>
<sequence>MQSRSLRGEQIDQLYQEHLCRDFPPDERKPLAQIHRAVDRGIYRVVGFYREDALCGYALLSVLPGRRFGFLDYFAVVPQMRGGGIGGQLLADLRRQMADLQGIFFEVEQPQSAPDPQQAARRIRFYQRGGCRYTGVYTRLFGVNYYILYLPCAGDADDETLLVEVEASYRAMVDPALYDQKVAIWRQAPPADGRCIQQ</sequence>
<feature type="domain" description="N-acetyltransferase" evidence="1">
    <location>
        <begin position="1"/>
        <end position="151"/>
    </location>
</feature>
<protein>
    <recommendedName>
        <fullName evidence="1">N-acetyltransferase domain-containing protein</fullName>
    </recommendedName>
</protein>
<dbReference type="GO" id="GO:0016747">
    <property type="term" value="F:acyltransferase activity, transferring groups other than amino-acyl groups"/>
    <property type="evidence" value="ECO:0007669"/>
    <property type="project" value="InterPro"/>
</dbReference>
<evidence type="ECO:0000259" key="1">
    <source>
        <dbReference type="PROSITE" id="PS51186"/>
    </source>
</evidence>
<evidence type="ECO:0000313" key="2">
    <source>
        <dbReference type="EMBL" id="SCJ69645.1"/>
    </source>
</evidence>
<gene>
    <name evidence="2" type="ORF">SAMEA3545359_01472</name>
</gene>
<accession>A0A1C6IK41</accession>
<name>A0A1C6IK41_9FIRM</name>
<dbReference type="PROSITE" id="PS51186">
    <property type="entry name" value="GNAT"/>
    <property type="match status" value="1"/>
</dbReference>
<dbReference type="AlphaFoldDB" id="A0A1C6IK41"/>
<dbReference type="InterPro" id="IPR016181">
    <property type="entry name" value="Acyl_CoA_acyltransferase"/>
</dbReference>
<dbReference type="EMBL" id="FMHG01000001">
    <property type="protein sequence ID" value="SCJ69645.1"/>
    <property type="molecule type" value="Genomic_DNA"/>
</dbReference>
<dbReference type="Pfam" id="PF00583">
    <property type="entry name" value="Acetyltransf_1"/>
    <property type="match status" value="1"/>
</dbReference>
<dbReference type="Gene3D" id="3.40.630.30">
    <property type="match status" value="1"/>
</dbReference>
<proteinExistence type="predicted"/>
<dbReference type="SUPFAM" id="SSF55729">
    <property type="entry name" value="Acyl-CoA N-acyltransferases (Nat)"/>
    <property type="match status" value="1"/>
</dbReference>
<dbReference type="CDD" id="cd04301">
    <property type="entry name" value="NAT_SF"/>
    <property type="match status" value="1"/>
</dbReference>